<proteinExistence type="predicted"/>
<reference evidence="1 2" key="1">
    <citation type="journal article" date="2021" name="Elife">
        <title>Chloroplast acquisition without the gene transfer in kleptoplastic sea slugs, Plakobranchus ocellatus.</title>
        <authorList>
            <person name="Maeda T."/>
            <person name="Takahashi S."/>
            <person name="Yoshida T."/>
            <person name="Shimamura S."/>
            <person name="Takaki Y."/>
            <person name="Nagai Y."/>
            <person name="Toyoda A."/>
            <person name="Suzuki Y."/>
            <person name="Arimoto A."/>
            <person name="Ishii H."/>
            <person name="Satoh N."/>
            <person name="Nishiyama T."/>
            <person name="Hasebe M."/>
            <person name="Maruyama T."/>
            <person name="Minagawa J."/>
            <person name="Obokata J."/>
            <person name="Shigenobu S."/>
        </authorList>
    </citation>
    <scope>NUCLEOTIDE SEQUENCE [LARGE SCALE GENOMIC DNA]</scope>
</reference>
<comment type="caution">
    <text evidence="1">The sequence shown here is derived from an EMBL/GenBank/DDBJ whole genome shotgun (WGS) entry which is preliminary data.</text>
</comment>
<keyword evidence="2" id="KW-1185">Reference proteome</keyword>
<evidence type="ECO:0000313" key="1">
    <source>
        <dbReference type="EMBL" id="GFN87719.1"/>
    </source>
</evidence>
<accession>A0AAV3YXV9</accession>
<dbReference type="AlphaFoldDB" id="A0AAV3YXV9"/>
<sequence>MPNSSQRMTGLVVKRVISRFQPLSDRAAVAESNSPLDGDWFGFFCLQPVHNKVISGFQALLQARAPVLELATEGSLQISGGLRHPMCHGRPPGG</sequence>
<evidence type="ECO:0000313" key="2">
    <source>
        <dbReference type="Proteomes" id="UP000735302"/>
    </source>
</evidence>
<organism evidence="1 2">
    <name type="scientific">Plakobranchus ocellatus</name>
    <dbReference type="NCBI Taxonomy" id="259542"/>
    <lineage>
        <taxon>Eukaryota</taxon>
        <taxon>Metazoa</taxon>
        <taxon>Spiralia</taxon>
        <taxon>Lophotrochozoa</taxon>
        <taxon>Mollusca</taxon>
        <taxon>Gastropoda</taxon>
        <taxon>Heterobranchia</taxon>
        <taxon>Euthyneura</taxon>
        <taxon>Panpulmonata</taxon>
        <taxon>Sacoglossa</taxon>
        <taxon>Placobranchoidea</taxon>
        <taxon>Plakobranchidae</taxon>
        <taxon>Plakobranchus</taxon>
    </lineage>
</organism>
<protein>
    <submittedName>
        <fullName evidence="1">Uncharacterized protein</fullName>
    </submittedName>
</protein>
<dbReference type="EMBL" id="BLXT01001780">
    <property type="protein sequence ID" value="GFN87719.1"/>
    <property type="molecule type" value="Genomic_DNA"/>
</dbReference>
<name>A0AAV3YXV9_9GAST</name>
<gene>
    <name evidence="1" type="ORF">PoB_001422500</name>
</gene>
<dbReference type="Proteomes" id="UP000735302">
    <property type="component" value="Unassembled WGS sequence"/>
</dbReference>